<comment type="cofactor">
    <cofactor evidence="1">
        <name>Zn(2+)</name>
        <dbReference type="ChEBI" id="CHEBI:29105"/>
    </cofactor>
    <text evidence="1">Binds 1 zinc ion per subunit.</text>
</comment>
<dbReference type="InterPro" id="IPR001424">
    <property type="entry name" value="SOD_Cu_Zn_dom"/>
</dbReference>
<comment type="function">
    <text evidence="1">Destroys radicals which are normally produced within the cells and which are toxic to biological systems.</text>
</comment>
<dbReference type="PANTHER" id="PTHR10003">
    <property type="entry name" value="SUPEROXIDE DISMUTASE CU-ZN -RELATED"/>
    <property type="match status" value="1"/>
</dbReference>
<accession>A0A0K0FJH7</accession>
<keyword evidence="1" id="KW-0479">Metal-binding</keyword>
<dbReference type="Gene3D" id="2.60.40.200">
    <property type="entry name" value="Superoxide dismutase, copper/zinc binding domain"/>
    <property type="match status" value="1"/>
</dbReference>
<reference evidence="5" key="2">
    <citation type="submission" date="2015-08" db="UniProtKB">
        <authorList>
            <consortium name="WormBaseParasite"/>
        </authorList>
    </citation>
    <scope>IDENTIFICATION</scope>
</reference>
<proteinExistence type="inferred from homology"/>
<keyword evidence="2" id="KW-0732">Signal</keyword>
<name>A0A0K0FJH7_STRVS</name>
<keyword evidence="1" id="KW-0862">Zinc</keyword>
<comment type="cofactor">
    <cofactor evidence="1">
        <name>Cu cation</name>
        <dbReference type="ChEBI" id="CHEBI:23378"/>
    </cofactor>
    <text evidence="1">Binds 1 copper ion per subunit.</text>
</comment>
<dbReference type="PRINTS" id="PR00068">
    <property type="entry name" value="CUZNDISMTASE"/>
</dbReference>
<dbReference type="InterPro" id="IPR018152">
    <property type="entry name" value="SOD_Cu/Zn_BS"/>
</dbReference>
<dbReference type="GO" id="GO:0004784">
    <property type="term" value="F:superoxide dismutase activity"/>
    <property type="evidence" value="ECO:0007669"/>
    <property type="project" value="UniProtKB-EC"/>
</dbReference>
<keyword evidence="4" id="KW-1185">Reference proteome</keyword>
<feature type="domain" description="Superoxide dismutase copper/zinc binding" evidence="3">
    <location>
        <begin position="40"/>
        <end position="172"/>
    </location>
</feature>
<dbReference type="InterPro" id="IPR024134">
    <property type="entry name" value="SOD_Cu/Zn_/chaperone"/>
</dbReference>
<feature type="signal peptide" evidence="2">
    <location>
        <begin position="1"/>
        <end position="17"/>
    </location>
</feature>
<dbReference type="CDD" id="cd00305">
    <property type="entry name" value="Cu-Zn_Superoxide_Dismutase"/>
    <property type="match status" value="1"/>
</dbReference>
<dbReference type="AlphaFoldDB" id="A0A0K0FJH7"/>
<dbReference type="EC" id="1.15.1.1" evidence="1"/>
<dbReference type="InterPro" id="IPR036423">
    <property type="entry name" value="SOD-like_Cu/Zn_dom_sf"/>
</dbReference>
<reference evidence="4" key="1">
    <citation type="submission" date="2014-07" db="EMBL/GenBank/DDBJ databases">
        <authorList>
            <person name="Martin A.A"/>
            <person name="De Silva N."/>
        </authorList>
    </citation>
    <scope>NUCLEOTIDE SEQUENCE</scope>
</reference>
<evidence type="ECO:0000259" key="3">
    <source>
        <dbReference type="Pfam" id="PF00080"/>
    </source>
</evidence>
<keyword evidence="1" id="KW-0560">Oxidoreductase</keyword>
<feature type="chain" id="PRO_5005329979" description="Superoxide dismutase [Cu-Zn]" evidence="2">
    <location>
        <begin position="18"/>
        <end position="183"/>
    </location>
</feature>
<dbReference type="WBParaSite" id="SVE_0905100.1">
    <property type="protein sequence ID" value="SVE_0905100.1"/>
    <property type="gene ID" value="SVE_0905100"/>
</dbReference>
<comment type="similarity">
    <text evidence="1">Belongs to the Cu-Zn superoxide dismutase family.</text>
</comment>
<evidence type="ECO:0000313" key="5">
    <source>
        <dbReference type="WBParaSite" id="SVE_0905100.1"/>
    </source>
</evidence>
<dbReference type="Pfam" id="PF00080">
    <property type="entry name" value="Sod_Cu"/>
    <property type="match status" value="1"/>
</dbReference>
<dbReference type="GO" id="GO:0005507">
    <property type="term" value="F:copper ion binding"/>
    <property type="evidence" value="ECO:0007669"/>
    <property type="project" value="InterPro"/>
</dbReference>
<sequence>MLFLKFLVLILPGLSLGIRQARCRMRLVTVVGATPTQNIGTLTLIRLRRGRMRIRGRLRGLPPGPHGFHIHENFSLANGCIAAGAHLNLRNMNHGGLRTPIRHEGDLGNIITRQNGVTVINKIARGLRFRAATNLLRRTIIVHQNVDDLGRFNNQGSLTVGNSGARIACCLITPSRRRIRQSG</sequence>
<evidence type="ECO:0000313" key="4">
    <source>
        <dbReference type="Proteomes" id="UP000035680"/>
    </source>
</evidence>
<evidence type="ECO:0000256" key="2">
    <source>
        <dbReference type="SAM" id="SignalP"/>
    </source>
</evidence>
<organism evidence="4 5">
    <name type="scientific">Strongyloides venezuelensis</name>
    <name type="common">Threadworm</name>
    <dbReference type="NCBI Taxonomy" id="75913"/>
    <lineage>
        <taxon>Eukaryota</taxon>
        <taxon>Metazoa</taxon>
        <taxon>Ecdysozoa</taxon>
        <taxon>Nematoda</taxon>
        <taxon>Chromadorea</taxon>
        <taxon>Rhabditida</taxon>
        <taxon>Tylenchina</taxon>
        <taxon>Panagrolaimomorpha</taxon>
        <taxon>Strongyloidoidea</taxon>
        <taxon>Strongyloididae</taxon>
        <taxon>Strongyloides</taxon>
    </lineage>
</organism>
<evidence type="ECO:0000256" key="1">
    <source>
        <dbReference type="RuleBase" id="RU000393"/>
    </source>
</evidence>
<protein>
    <recommendedName>
        <fullName evidence="1">Superoxide dismutase [Cu-Zn]</fullName>
        <ecNumber evidence="1">1.15.1.1</ecNumber>
    </recommendedName>
</protein>
<dbReference type="STRING" id="75913.A0A0K0FJH7"/>
<keyword evidence="1" id="KW-0186">Copper</keyword>
<dbReference type="SUPFAM" id="SSF49329">
    <property type="entry name" value="Cu,Zn superoxide dismutase-like"/>
    <property type="match status" value="1"/>
</dbReference>
<dbReference type="PROSITE" id="PS00332">
    <property type="entry name" value="SOD_CU_ZN_2"/>
    <property type="match status" value="1"/>
</dbReference>
<comment type="catalytic activity">
    <reaction evidence="1">
        <text>2 superoxide + 2 H(+) = H2O2 + O2</text>
        <dbReference type="Rhea" id="RHEA:20696"/>
        <dbReference type="ChEBI" id="CHEBI:15378"/>
        <dbReference type="ChEBI" id="CHEBI:15379"/>
        <dbReference type="ChEBI" id="CHEBI:16240"/>
        <dbReference type="ChEBI" id="CHEBI:18421"/>
        <dbReference type="EC" id="1.15.1.1"/>
    </reaction>
</comment>
<dbReference type="Proteomes" id="UP000035680">
    <property type="component" value="Unassembled WGS sequence"/>
</dbReference>